<feature type="transmembrane region" description="Helical" evidence="7">
    <location>
        <begin position="74"/>
        <end position="94"/>
    </location>
</feature>
<evidence type="ECO:0000313" key="9">
    <source>
        <dbReference type="Proteomes" id="UP000595254"/>
    </source>
</evidence>
<feature type="transmembrane region" description="Helical" evidence="7">
    <location>
        <begin position="100"/>
        <end position="118"/>
    </location>
</feature>
<feature type="transmembrane region" description="Helical" evidence="7">
    <location>
        <begin position="45"/>
        <end position="67"/>
    </location>
</feature>
<evidence type="ECO:0000256" key="1">
    <source>
        <dbReference type="ARBA" id="ARBA00004651"/>
    </source>
</evidence>
<dbReference type="AlphaFoldDB" id="A0A974S127"/>
<gene>
    <name evidence="8" type="ORF">I6J18_04320</name>
</gene>
<evidence type="ECO:0000256" key="7">
    <source>
        <dbReference type="SAM" id="Phobius"/>
    </source>
</evidence>
<dbReference type="Proteomes" id="UP000595254">
    <property type="component" value="Chromosome"/>
</dbReference>
<accession>A0A974S127</accession>
<dbReference type="GO" id="GO:0005886">
    <property type="term" value="C:plasma membrane"/>
    <property type="evidence" value="ECO:0007669"/>
    <property type="project" value="UniProtKB-SubCell"/>
</dbReference>
<feature type="transmembrane region" description="Helical" evidence="7">
    <location>
        <begin position="7"/>
        <end position="25"/>
    </location>
</feature>
<comment type="similarity">
    <text evidence="2">Belongs to the DoxX family.</text>
</comment>
<keyword evidence="3" id="KW-1003">Cell membrane</keyword>
<evidence type="ECO:0000256" key="3">
    <source>
        <dbReference type="ARBA" id="ARBA00022475"/>
    </source>
</evidence>
<evidence type="ECO:0000256" key="2">
    <source>
        <dbReference type="ARBA" id="ARBA00006679"/>
    </source>
</evidence>
<evidence type="ECO:0000313" key="8">
    <source>
        <dbReference type="EMBL" id="QQT01134.1"/>
    </source>
</evidence>
<dbReference type="KEGG" id="ppsr:I6J18_04320"/>
<dbReference type="Pfam" id="PF07681">
    <property type="entry name" value="DoxX"/>
    <property type="match status" value="1"/>
</dbReference>
<dbReference type="PANTHER" id="PTHR33452">
    <property type="entry name" value="OXIDOREDUCTASE CATD-RELATED"/>
    <property type="match status" value="1"/>
</dbReference>
<comment type="subcellular location">
    <subcellularLocation>
        <location evidence="1">Cell membrane</location>
        <topology evidence="1">Multi-pass membrane protein</topology>
    </subcellularLocation>
</comment>
<organism evidence="8 9">
    <name type="scientific">Peribacillus psychrosaccharolyticus</name>
    <name type="common">Bacillus psychrosaccharolyticus</name>
    <dbReference type="NCBI Taxonomy" id="1407"/>
    <lineage>
        <taxon>Bacteria</taxon>
        <taxon>Bacillati</taxon>
        <taxon>Bacillota</taxon>
        <taxon>Bacilli</taxon>
        <taxon>Bacillales</taxon>
        <taxon>Bacillaceae</taxon>
        <taxon>Peribacillus</taxon>
    </lineage>
</organism>
<evidence type="ECO:0000256" key="4">
    <source>
        <dbReference type="ARBA" id="ARBA00022692"/>
    </source>
</evidence>
<dbReference type="InterPro" id="IPR032808">
    <property type="entry name" value="DoxX"/>
</dbReference>
<keyword evidence="9" id="KW-1185">Reference proteome</keyword>
<sequence>MFRNEVGALIIRVVLGLIFAVHGLVKFQDGIGSTVAWFESINIPGFLAYGIASLELVGGILLIIGLATRIVSGLFVLLMVGAIITVKFAVGFLNGVEFDLALMAMAAFLAIAGSKLYAVDNRVFNHK</sequence>
<reference evidence="8 9" key="1">
    <citation type="submission" date="2021-01" db="EMBL/GenBank/DDBJ databases">
        <title>FDA dAtabase for Regulatory Grade micrObial Sequences (FDA-ARGOS): Supporting development and validation of Infectious Disease Dx tests.</title>
        <authorList>
            <person name="Nelson B."/>
            <person name="Plummer A."/>
            <person name="Tallon L."/>
            <person name="Sadzewicz L."/>
            <person name="Zhao X."/>
            <person name="Boylan J."/>
            <person name="Ott S."/>
            <person name="Bowen H."/>
            <person name="Vavikolanu K."/>
            <person name="Mehta A."/>
            <person name="Aluvathingal J."/>
            <person name="Nadendla S."/>
            <person name="Myers T."/>
            <person name="Yan Y."/>
            <person name="Sichtig H."/>
        </authorList>
    </citation>
    <scope>NUCLEOTIDE SEQUENCE [LARGE SCALE GENOMIC DNA]</scope>
    <source>
        <strain evidence="8 9">FDAARGOS_1161</strain>
    </source>
</reference>
<dbReference type="EMBL" id="CP068053">
    <property type="protein sequence ID" value="QQT01134.1"/>
    <property type="molecule type" value="Genomic_DNA"/>
</dbReference>
<proteinExistence type="inferred from homology"/>
<keyword evidence="5 7" id="KW-1133">Transmembrane helix</keyword>
<dbReference type="InterPro" id="IPR051907">
    <property type="entry name" value="DoxX-like_oxidoreductase"/>
</dbReference>
<dbReference type="RefSeq" id="WP_040375554.1">
    <property type="nucleotide sequence ID" value="NZ_CP068053.1"/>
</dbReference>
<evidence type="ECO:0000256" key="5">
    <source>
        <dbReference type="ARBA" id="ARBA00022989"/>
    </source>
</evidence>
<keyword evidence="4 7" id="KW-0812">Transmembrane</keyword>
<keyword evidence="6 7" id="KW-0472">Membrane</keyword>
<dbReference type="PANTHER" id="PTHR33452:SF1">
    <property type="entry name" value="INNER MEMBRANE PROTEIN YPHA-RELATED"/>
    <property type="match status" value="1"/>
</dbReference>
<evidence type="ECO:0000256" key="6">
    <source>
        <dbReference type="ARBA" id="ARBA00023136"/>
    </source>
</evidence>
<name>A0A974S127_PERPY</name>
<protein>
    <submittedName>
        <fullName evidence="8">DoxX family protein</fullName>
    </submittedName>
</protein>